<feature type="region of interest" description="Disordered" evidence="1">
    <location>
        <begin position="98"/>
        <end position="130"/>
    </location>
</feature>
<evidence type="ECO:0000313" key="2">
    <source>
        <dbReference type="EMBL" id="KPJ14449.1"/>
    </source>
</evidence>
<evidence type="ECO:0000256" key="1">
    <source>
        <dbReference type="SAM" id="MobiDB-lite"/>
    </source>
</evidence>
<proteinExistence type="predicted"/>
<keyword evidence="3" id="KW-1185">Reference proteome</keyword>
<feature type="compositionally biased region" description="Basic and acidic residues" evidence="1">
    <location>
        <begin position="48"/>
        <end position="70"/>
    </location>
</feature>
<dbReference type="Proteomes" id="UP000053240">
    <property type="component" value="Unassembled WGS sequence"/>
</dbReference>
<evidence type="ECO:0000313" key="3">
    <source>
        <dbReference type="Proteomes" id="UP000053240"/>
    </source>
</evidence>
<accession>A0A194RAC0</accession>
<dbReference type="AlphaFoldDB" id="A0A194RAC0"/>
<organism evidence="2 3">
    <name type="scientific">Papilio machaon</name>
    <name type="common">Old World swallowtail butterfly</name>
    <dbReference type="NCBI Taxonomy" id="76193"/>
    <lineage>
        <taxon>Eukaryota</taxon>
        <taxon>Metazoa</taxon>
        <taxon>Ecdysozoa</taxon>
        <taxon>Arthropoda</taxon>
        <taxon>Hexapoda</taxon>
        <taxon>Insecta</taxon>
        <taxon>Pterygota</taxon>
        <taxon>Neoptera</taxon>
        <taxon>Endopterygota</taxon>
        <taxon>Lepidoptera</taxon>
        <taxon>Glossata</taxon>
        <taxon>Ditrysia</taxon>
        <taxon>Papilionoidea</taxon>
        <taxon>Papilionidae</taxon>
        <taxon>Papilioninae</taxon>
        <taxon>Papilio</taxon>
    </lineage>
</organism>
<dbReference type="EMBL" id="KQ460473">
    <property type="protein sequence ID" value="KPJ14449.1"/>
    <property type="molecule type" value="Genomic_DNA"/>
</dbReference>
<gene>
    <name evidence="2" type="ORF">RR48_13520</name>
</gene>
<reference evidence="2 3" key="1">
    <citation type="journal article" date="2015" name="Nat. Commun.">
        <title>Outbred genome sequencing and CRISPR/Cas9 gene editing in butterflies.</title>
        <authorList>
            <person name="Li X."/>
            <person name="Fan D."/>
            <person name="Zhang W."/>
            <person name="Liu G."/>
            <person name="Zhang L."/>
            <person name="Zhao L."/>
            <person name="Fang X."/>
            <person name="Chen L."/>
            <person name="Dong Y."/>
            <person name="Chen Y."/>
            <person name="Ding Y."/>
            <person name="Zhao R."/>
            <person name="Feng M."/>
            <person name="Zhu Y."/>
            <person name="Feng Y."/>
            <person name="Jiang X."/>
            <person name="Zhu D."/>
            <person name="Xiang H."/>
            <person name="Feng X."/>
            <person name="Li S."/>
            <person name="Wang J."/>
            <person name="Zhang G."/>
            <person name="Kronforst M.R."/>
            <person name="Wang W."/>
        </authorList>
    </citation>
    <scope>NUCLEOTIDE SEQUENCE [LARGE SCALE GENOMIC DNA]</scope>
    <source>
        <strain evidence="2">Ya'a_city_454_Pm</strain>
        <tissue evidence="2">Whole body</tissue>
    </source>
</reference>
<name>A0A194RAC0_PAPMA</name>
<dbReference type="InParanoid" id="A0A194RAC0"/>
<protein>
    <submittedName>
        <fullName evidence="2">Uncharacterized protein</fullName>
    </submittedName>
</protein>
<sequence length="130" mass="14562">MPRVSRVLAAEAPRCGRGSLAVTNIGRAAEASATDVMRDPNEATSFVEPRDRRDNRTVHSEKSPEFRDMPSSEPLSLIVFLEEPLLWTLIDQLEKKNYKTSSPTRHNAPFSGSYVSSAAREQWTGRKQCN</sequence>
<feature type="region of interest" description="Disordered" evidence="1">
    <location>
        <begin position="30"/>
        <end position="70"/>
    </location>
</feature>